<feature type="transmembrane region" description="Helical" evidence="6">
    <location>
        <begin position="38"/>
        <end position="58"/>
    </location>
</feature>
<evidence type="ECO:0000256" key="2">
    <source>
        <dbReference type="ARBA" id="ARBA00022475"/>
    </source>
</evidence>
<evidence type="ECO:0000256" key="4">
    <source>
        <dbReference type="ARBA" id="ARBA00022989"/>
    </source>
</evidence>
<feature type="transmembrane region" description="Helical" evidence="6">
    <location>
        <begin position="64"/>
        <end position="83"/>
    </location>
</feature>
<accession>A0A2V4VRG8</accession>
<comment type="caution">
    <text evidence="8">The sequence shown here is derived from an EMBL/GenBank/DDBJ whole genome shotgun (WGS) entry which is preliminary data.</text>
</comment>
<evidence type="ECO:0000313" key="9">
    <source>
        <dbReference type="Proteomes" id="UP000247790"/>
    </source>
</evidence>
<dbReference type="GO" id="GO:0005886">
    <property type="term" value="C:plasma membrane"/>
    <property type="evidence" value="ECO:0007669"/>
    <property type="project" value="UniProtKB-SubCell"/>
</dbReference>
<feature type="domain" description="RDD" evidence="7">
    <location>
        <begin position="28"/>
        <end position="130"/>
    </location>
</feature>
<dbReference type="Proteomes" id="UP000247790">
    <property type="component" value="Unassembled WGS sequence"/>
</dbReference>
<protein>
    <submittedName>
        <fullName evidence="8">Putative RDD family membrane protein YckC</fullName>
    </submittedName>
</protein>
<reference evidence="8 9" key="1">
    <citation type="submission" date="2018-06" db="EMBL/GenBank/DDBJ databases">
        <title>Genomic Encyclopedia of Type Strains, Phase III (KMG-III): the genomes of soil and plant-associated and newly described type strains.</title>
        <authorList>
            <person name="Whitman W."/>
        </authorList>
    </citation>
    <scope>NUCLEOTIDE SEQUENCE [LARGE SCALE GENOMIC DNA]</scope>
    <source>
        <strain evidence="8 9">CECT 7022</strain>
    </source>
</reference>
<dbReference type="InterPro" id="IPR051791">
    <property type="entry name" value="Pra-immunoreactive"/>
</dbReference>
<evidence type="ECO:0000259" key="7">
    <source>
        <dbReference type="Pfam" id="PF06271"/>
    </source>
</evidence>
<evidence type="ECO:0000256" key="1">
    <source>
        <dbReference type="ARBA" id="ARBA00004651"/>
    </source>
</evidence>
<dbReference type="Pfam" id="PF06271">
    <property type="entry name" value="RDD"/>
    <property type="match status" value="1"/>
</dbReference>
<evidence type="ECO:0000256" key="5">
    <source>
        <dbReference type="ARBA" id="ARBA00023136"/>
    </source>
</evidence>
<proteinExistence type="predicted"/>
<sequence>MFGINFMYNKMLYQVSQNRLEEIILYKAGFWIRLGASILDNLIISIPVAIIVFMFTGHYDADDLNARILSTLYSIILPVYWYGRTIGKRICGIRIQTYDTHEPPKITTMLMRVLVAGIVYALTLGIGVIVSSK</sequence>
<dbReference type="EMBL" id="QJSW01000006">
    <property type="protein sequence ID" value="PYE49069.1"/>
    <property type="molecule type" value="Genomic_DNA"/>
</dbReference>
<dbReference type="InterPro" id="IPR010432">
    <property type="entry name" value="RDD"/>
</dbReference>
<comment type="subcellular location">
    <subcellularLocation>
        <location evidence="1">Cell membrane</location>
        <topology evidence="1">Multi-pass membrane protein</topology>
    </subcellularLocation>
</comment>
<dbReference type="AlphaFoldDB" id="A0A2V4VRG8"/>
<keyword evidence="3 6" id="KW-0812">Transmembrane</keyword>
<name>A0A2V4VRG8_PAEBA</name>
<evidence type="ECO:0000313" key="8">
    <source>
        <dbReference type="EMBL" id="PYE49069.1"/>
    </source>
</evidence>
<organism evidence="8 9">
    <name type="scientific">Paenibacillus barcinonensis</name>
    <dbReference type="NCBI Taxonomy" id="198119"/>
    <lineage>
        <taxon>Bacteria</taxon>
        <taxon>Bacillati</taxon>
        <taxon>Bacillota</taxon>
        <taxon>Bacilli</taxon>
        <taxon>Bacillales</taxon>
        <taxon>Paenibacillaceae</taxon>
        <taxon>Paenibacillus</taxon>
    </lineage>
</organism>
<keyword evidence="5 6" id="KW-0472">Membrane</keyword>
<evidence type="ECO:0000256" key="3">
    <source>
        <dbReference type="ARBA" id="ARBA00022692"/>
    </source>
</evidence>
<gene>
    <name evidence="8" type="ORF">DFQ00_10649</name>
</gene>
<dbReference type="PANTHER" id="PTHR36115">
    <property type="entry name" value="PROLINE-RICH ANTIGEN HOMOLOG-RELATED"/>
    <property type="match status" value="1"/>
</dbReference>
<keyword evidence="2" id="KW-1003">Cell membrane</keyword>
<feature type="transmembrane region" description="Helical" evidence="6">
    <location>
        <begin position="109"/>
        <end position="130"/>
    </location>
</feature>
<keyword evidence="4 6" id="KW-1133">Transmembrane helix</keyword>
<evidence type="ECO:0000256" key="6">
    <source>
        <dbReference type="SAM" id="Phobius"/>
    </source>
</evidence>
<dbReference type="PANTHER" id="PTHR36115:SF9">
    <property type="entry name" value="LMO1584 PROTEIN"/>
    <property type="match status" value="1"/>
</dbReference>